<dbReference type="Proteomes" id="UP001501729">
    <property type="component" value="Unassembled WGS sequence"/>
</dbReference>
<dbReference type="RefSeq" id="WP_227774084.1">
    <property type="nucleotide sequence ID" value="NZ_BAABKX010000015.1"/>
</dbReference>
<dbReference type="InterPro" id="IPR045864">
    <property type="entry name" value="aa-tRNA-synth_II/BPL/LPL"/>
</dbReference>
<name>A0AAV3ULD7_9EURY</name>
<dbReference type="SUPFAM" id="SSF55681">
    <property type="entry name" value="Class II aaRS and biotin synthetases"/>
    <property type="match status" value="1"/>
</dbReference>
<dbReference type="InterPro" id="IPR004143">
    <property type="entry name" value="BPL_LPL_catalytic"/>
</dbReference>
<dbReference type="PROSITE" id="PS51733">
    <property type="entry name" value="BPL_LPL_CATALYTIC"/>
    <property type="match status" value="1"/>
</dbReference>
<dbReference type="GO" id="GO:0016874">
    <property type="term" value="F:ligase activity"/>
    <property type="evidence" value="ECO:0007669"/>
    <property type="project" value="UniProtKB-KW"/>
</dbReference>
<evidence type="ECO:0000259" key="1">
    <source>
        <dbReference type="PROSITE" id="PS51733"/>
    </source>
</evidence>
<dbReference type="Pfam" id="PF21948">
    <property type="entry name" value="LplA-B_cat"/>
    <property type="match status" value="1"/>
</dbReference>
<dbReference type="GeneID" id="68614342"/>
<dbReference type="CDD" id="cd16443">
    <property type="entry name" value="LplA"/>
    <property type="match status" value="1"/>
</dbReference>
<feature type="domain" description="BPL/LPL catalytic" evidence="1">
    <location>
        <begin position="34"/>
        <end position="236"/>
    </location>
</feature>
<dbReference type="PANTHER" id="PTHR43679">
    <property type="entry name" value="OCTANOYLTRANSFERASE LIPM-RELATED"/>
    <property type="match status" value="1"/>
</dbReference>
<keyword evidence="2" id="KW-0436">Ligase</keyword>
<accession>A0AAV3ULD7</accession>
<sequence>MTLAERDWRLIREEPRDGPLNMALDEIAAETAATGGPRTLRVYRWEPSTLSLGYRQEPETVDWEFCENEGITVTRRPTGGGGIYHDNYGDISYSIIAPAEELPGSLMETYELLCEPIFDAFERMDVNAEFTEEKLPVIHQPACYLRELHPAHDVVAGGRKISGNAQYRRKDAVIQHGSLKFALDAERHLSTFSNPETTPETFHERVTTINERVSIDREDAVTAVESALQEWAEADEGEWTDGELVRGREHARIKFESESWTKRRDDPTA</sequence>
<dbReference type="InterPro" id="IPR050664">
    <property type="entry name" value="Octanoyltrans_LipM/LipL"/>
</dbReference>
<keyword evidence="3" id="KW-1185">Reference proteome</keyword>
<dbReference type="PANTHER" id="PTHR43679:SF2">
    <property type="entry name" value="OCTANOYL-[GCVH]:PROTEIN N-OCTANOYLTRANSFERASE"/>
    <property type="match status" value="1"/>
</dbReference>
<dbReference type="AlphaFoldDB" id="A0AAV3ULD7"/>
<evidence type="ECO:0000313" key="3">
    <source>
        <dbReference type="Proteomes" id="UP001501729"/>
    </source>
</evidence>
<protein>
    <submittedName>
        <fullName evidence="2">Biotin/lipoate A/B protein ligase family protein</fullName>
    </submittedName>
</protein>
<gene>
    <name evidence="2" type="ORF">GCM10025751_37930</name>
</gene>
<evidence type="ECO:0000313" key="2">
    <source>
        <dbReference type="EMBL" id="GAA5056723.1"/>
    </source>
</evidence>
<reference evidence="2 3" key="1">
    <citation type="journal article" date="2019" name="Int. J. Syst. Evol. Microbiol.">
        <title>The Global Catalogue of Microorganisms (GCM) 10K type strain sequencing project: providing services to taxonomists for standard genome sequencing and annotation.</title>
        <authorList>
            <consortium name="The Broad Institute Genomics Platform"/>
            <consortium name="The Broad Institute Genome Sequencing Center for Infectious Disease"/>
            <person name="Wu L."/>
            <person name="Ma J."/>
        </authorList>
    </citation>
    <scope>NUCLEOTIDE SEQUENCE [LARGE SCALE GENOMIC DNA]</scope>
    <source>
        <strain evidence="2 3">JCM 17504</strain>
    </source>
</reference>
<organism evidence="2 3">
    <name type="scientific">Haladaptatus pallidirubidus</name>
    <dbReference type="NCBI Taxonomy" id="1008152"/>
    <lineage>
        <taxon>Archaea</taxon>
        <taxon>Methanobacteriati</taxon>
        <taxon>Methanobacteriota</taxon>
        <taxon>Stenosarchaea group</taxon>
        <taxon>Halobacteria</taxon>
        <taxon>Halobacteriales</taxon>
        <taxon>Haladaptataceae</taxon>
        <taxon>Haladaptatus</taxon>
    </lineage>
</organism>
<dbReference type="Gene3D" id="3.30.930.10">
    <property type="entry name" value="Bira Bifunctional Protein, Domain 2"/>
    <property type="match status" value="1"/>
</dbReference>
<dbReference type="EMBL" id="BAABKX010000015">
    <property type="protein sequence ID" value="GAA5056723.1"/>
    <property type="molecule type" value="Genomic_DNA"/>
</dbReference>
<comment type="caution">
    <text evidence="2">The sequence shown here is derived from an EMBL/GenBank/DDBJ whole genome shotgun (WGS) entry which is preliminary data.</text>
</comment>
<proteinExistence type="predicted"/>